<name>A0A8T3YIW7_9ARCH</name>
<evidence type="ECO:0000313" key="3">
    <source>
        <dbReference type="Proteomes" id="UP000732298"/>
    </source>
</evidence>
<reference evidence="2" key="1">
    <citation type="submission" date="2020-07" db="EMBL/GenBank/DDBJ databases">
        <title>Huge and variable diversity of episymbiotic CPR bacteria and DPANN archaea in groundwater ecosystems.</title>
        <authorList>
            <person name="He C.Y."/>
            <person name="Keren R."/>
            <person name="Whittaker M."/>
            <person name="Farag I.F."/>
            <person name="Doudna J."/>
            <person name="Cate J.H.D."/>
            <person name="Banfield J.F."/>
        </authorList>
    </citation>
    <scope>NUCLEOTIDE SEQUENCE</scope>
    <source>
        <strain evidence="2">NC_groundwater_1296_Ag_S-0.2um_52_80</strain>
    </source>
</reference>
<evidence type="ECO:0000256" key="1">
    <source>
        <dbReference type="SAM" id="Phobius"/>
    </source>
</evidence>
<dbReference type="Proteomes" id="UP000732298">
    <property type="component" value="Unassembled WGS sequence"/>
</dbReference>
<keyword evidence="1" id="KW-0472">Membrane</keyword>
<evidence type="ECO:0000313" key="2">
    <source>
        <dbReference type="EMBL" id="MBI4210203.1"/>
    </source>
</evidence>
<accession>A0A8T3YIW7</accession>
<organism evidence="2 3">
    <name type="scientific">Candidatus Iainarchaeum sp</name>
    <dbReference type="NCBI Taxonomy" id="3101447"/>
    <lineage>
        <taxon>Archaea</taxon>
        <taxon>Candidatus Iainarchaeota</taxon>
        <taxon>Candidatus Iainarchaeia</taxon>
        <taxon>Candidatus Iainarchaeales</taxon>
        <taxon>Candidatus Iainarchaeaceae</taxon>
        <taxon>Candidatus Iainarchaeum</taxon>
    </lineage>
</organism>
<feature type="transmembrane region" description="Helical" evidence="1">
    <location>
        <begin position="27"/>
        <end position="46"/>
    </location>
</feature>
<sequence>MRSYSLEIEPGGKAIIKPGTILMSMHAIRLLIFGAGAVLLTISYLYLPGKLLLHLLLAFFAIWVTFSQIGCRAEISCDKTGKEWTIARPRVFYGFLLTGHDKITVKEKLKELRCGHAIGGVVPLPYDLVIPILIFDSGRKIRAWEKTMATDFMGISREEFRTMAEHFQVKSHWYE</sequence>
<keyword evidence="1" id="KW-1133">Transmembrane helix</keyword>
<proteinExistence type="predicted"/>
<protein>
    <submittedName>
        <fullName evidence="2">Uncharacterized protein</fullName>
    </submittedName>
</protein>
<dbReference type="AlphaFoldDB" id="A0A8T3YIW7"/>
<feature type="transmembrane region" description="Helical" evidence="1">
    <location>
        <begin position="52"/>
        <end position="71"/>
    </location>
</feature>
<keyword evidence="1" id="KW-0812">Transmembrane</keyword>
<comment type="caution">
    <text evidence="2">The sequence shown here is derived from an EMBL/GenBank/DDBJ whole genome shotgun (WGS) entry which is preliminary data.</text>
</comment>
<gene>
    <name evidence="2" type="ORF">HY544_01705</name>
</gene>
<dbReference type="EMBL" id="JACQPB010000024">
    <property type="protein sequence ID" value="MBI4210203.1"/>
    <property type="molecule type" value="Genomic_DNA"/>
</dbReference>